<dbReference type="AlphaFoldDB" id="A0A4R8ZVV6"/>
<gene>
    <name evidence="2" type="ORF">E3T55_15175</name>
</gene>
<feature type="region of interest" description="Disordered" evidence="1">
    <location>
        <begin position="76"/>
        <end position="107"/>
    </location>
</feature>
<organism evidence="2 3">
    <name type="scientific">Cryobacterium frigoriphilum</name>
    <dbReference type="NCBI Taxonomy" id="1259150"/>
    <lineage>
        <taxon>Bacteria</taxon>
        <taxon>Bacillati</taxon>
        <taxon>Actinomycetota</taxon>
        <taxon>Actinomycetes</taxon>
        <taxon>Micrococcales</taxon>
        <taxon>Microbacteriaceae</taxon>
        <taxon>Cryobacterium</taxon>
    </lineage>
</organism>
<proteinExistence type="predicted"/>
<dbReference type="Proteomes" id="UP000297447">
    <property type="component" value="Unassembled WGS sequence"/>
</dbReference>
<name>A0A4R8ZVV6_9MICO</name>
<evidence type="ECO:0000256" key="1">
    <source>
        <dbReference type="SAM" id="MobiDB-lite"/>
    </source>
</evidence>
<keyword evidence="3" id="KW-1185">Reference proteome</keyword>
<comment type="caution">
    <text evidence="2">The sequence shown here is derived from an EMBL/GenBank/DDBJ whole genome shotgun (WGS) entry which is preliminary data.</text>
</comment>
<evidence type="ECO:0000313" key="2">
    <source>
        <dbReference type="EMBL" id="TFD47633.1"/>
    </source>
</evidence>
<sequence>MHTCKLCDYPTVLYLHDLGFYLRCPNCLWSSETFDASKRPDLAMQPRQPDDAVERPPDGPTIADFHDYALKRRTARKTSGTMRPVVSIASPAPDEAQATQTDDNPTA</sequence>
<feature type="compositionally biased region" description="Basic and acidic residues" evidence="1">
    <location>
        <begin position="48"/>
        <end position="57"/>
    </location>
</feature>
<evidence type="ECO:0008006" key="4">
    <source>
        <dbReference type="Google" id="ProtNLM"/>
    </source>
</evidence>
<evidence type="ECO:0000313" key="3">
    <source>
        <dbReference type="Proteomes" id="UP000297447"/>
    </source>
</evidence>
<feature type="region of interest" description="Disordered" evidence="1">
    <location>
        <begin position="38"/>
        <end position="64"/>
    </location>
</feature>
<dbReference type="RefSeq" id="WP_134520406.1">
    <property type="nucleotide sequence ID" value="NZ_SOHE01000061.1"/>
</dbReference>
<feature type="compositionally biased region" description="Polar residues" evidence="1">
    <location>
        <begin position="97"/>
        <end position="107"/>
    </location>
</feature>
<protein>
    <recommendedName>
        <fullName evidence="4">Transcription factor zinc-finger domain-containing protein</fullName>
    </recommendedName>
</protein>
<accession>A0A4R8ZVV6</accession>
<reference evidence="2 3" key="1">
    <citation type="submission" date="2019-03" db="EMBL/GenBank/DDBJ databases">
        <title>Genomics of glacier-inhabiting Cryobacterium strains.</title>
        <authorList>
            <person name="Liu Q."/>
            <person name="Xin Y.-H."/>
        </authorList>
    </citation>
    <scope>NUCLEOTIDE SEQUENCE [LARGE SCALE GENOMIC DNA]</scope>
    <source>
        <strain evidence="2 3">Hh14</strain>
    </source>
</reference>
<dbReference type="EMBL" id="SOHE01000061">
    <property type="protein sequence ID" value="TFD47633.1"/>
    <property type="molecule type" value="Genomic_DNA"/>
</dbReference>